<keyword evidence="1" id="KW-1133">Transmembrane helix</keyword>
<keyword evidence="1" id="KW-0812">Transmembrane</keyword>
<accession>A0AA35WX13</accession>
<keyword evidence="1" id="KW-0472">Membrane</keyword>
<reference evidence="2" key="1">
    <citation type="submission" date="2023-03" db="EMBL/GenBank/DDBJ databases">
        <authorList>
            <person name="Steffen K."/>
            <person name="Cardenas P."/>
        </authorList>
    </citation>
    <scope>NUCLEOTIDE SEQUENCE</scope>
</reference>
<evidence type="ECO:0000313" key="3">
    <source>
        <dbReference type="Proteomes" id="UP001174909"/>
    </source>
</evidence>
<evidence type="ECO:0000256" key="1">
    <source>
        <dbReference type="SAM" id="Phobius"/>
    </source>
</evidence>
<dbReference type="Proteomes" id="UP001174909">
    <property type="component" value="Unassembled WGS sequence"/>
</dbReference>
<dbReference type="EMBL" id="CASHTH010002839">
    <property type="protein sequence ID" value="CAI8035994.1"/>
    <property type="molecule type" value="Genomic_DNA"/>
</dbReference>
<gene>
    <name evidence="2" type="ORF">GBAR_LOCUS20196</name>
</gene>
<organism evidence="2 3">
    <name type="scientific">Geodia barretti</name>
    <name type="common">Barrett's horny sponge</name>
    <dbReference type="NCBI Taxonomy" id="519541"/>
    <lineage>
        <taxon>Eukaryota</taxon>
        <taxon>Metazoa</taxon>
        <taxon>Porifera</taxon>
        <taxon>Demospongiae</taxon>
        <taxon>Heteroscleromorpha</taxon>
        <taxon>Tetractinellida</taxon>
        <taxon>Astrophorina</taxon>
        <taxon>Geodiidae</taxon>
        <taxon>Geodia</taxon>
    </lineage>
</organism>
<feature type="transmembrane region" description="Helical" evidence="1">
    <location>
        <begin position="12"/>
        <end position="30"/>
    </location>
</feature>
<evidence type="ECO:0000313" key="2">
    <source>
        <dbReference type="EMBL" id="CAI8035994.1"/>
    </source>
</evidence>
<name>A0AA35WX13_GEOBA</name>
<sequence>MASHTLSLSQCWLLSYCFQYYTFLMIRAIFCRVARRPVYTYEISGRYDIGGLESYLHCCSNYRPPSN</sequence>
<keyword evidence="3" id="KW-1185">Reference proteome</keyword>
<dbReference type="AlphaFoldDB" id="A0AA35WX13"/>
<protein>
    <submittedName>
        <fullName evidence="2">Uncharacterized protein</fullName>
    </submittedName>
</protein>
<feature type="non-terminal residue" evidence="2">
    <location>
        <position position="67"/>
    </location>
</feature>
<comment type="caution">
    <text evidence="2">The sequence shown here is derived from an EMBL/GenBank/DDBJ whole genome shotgun (WGS) entry which is preliminary data.</text>
</comment>
<proteinExistence type="predicted"/>